<accession>A0A7G5CBJ7</accession>
<dbReference type="Proteomes" id="UP000515596">
    <property type="component" value="Chromosome"/>
</dbReference>
<keyword evidence="1" id="KW-0547">Nucleotide-binding</keyword>
<dbReference type="AlphaFoldDB" id="A0A7G5CBJ7"/>
<keyword evidence="2" id="KW-0067">ATP-binding</keyword>
<reference evidence="4 5" key="1">
    <citation type="journal article" date="2020" name="Mol. Biol. Evol.">
        <title>Life and death of selfish genes: comparative genomics reveals the dynamic evolution of cytoplasmic incompatibility.</title>
        <authorList>
            <person name="Martinez J."/>
            <person name="Klasson L."/>
            <person name="Welch J."/>
            <person name="Jiggins F.M."/>
        </authorList>
    </citation>
    <scope>NUCLEOTIDE SEQUENCE [LARGE SCALE GENOMIC DNA]</scope>
    <source>
        <strain evidence="4">WNik</strain>
    </source>
</reference>
<proteinExistence type="predicted"/>
<dbReference type="EMBL" id="CP050530">
    <property type="protein sequence ID" value="QMV46581.1"/>
    <property type="molecule type" value="Genomic_DNA"/>
</dbReference>
<dbReference type="GO" id="GO:0005524">
    <property type="term" value="F:ATP binding"/>
    <property type="evidence" value="ECO:0007669"/>
    <property type="project" value="UniProtKB-KW"/>
</dbReference>
<feature type="domain" description="Clp ATPase C-terminal" evidence="3">
    <location>
        <begin position="2"/>
        <end position="48"/>
    </location>
</feature>
<evidence type="ECO:0000256" key="2">
    <source>
        <dbReference type="ARBA" id="ARBA00022840"/>
    </source>
</evidence>
<organism evidence="4 5">
    <name type="scientific">Wolbachia pipientis</name>
    <dbReference type="NCBI Taxonomy" id="955"/>
    <lineage>
        <taxon>Bacteria</taxon>
        <taxon>Pseudomonadati</taxon>
        <taxon>Pseudomonadota</taxon>
        <taxon>Alphaproteobacteria</taxon>
        <taxon>Rickettsiales</taxon>
        <taxon>Anaplasmataceae</taxon>
        <taxon>Wolbachieae</taxon>
        <taxon>Wolbachia</taxon>
    </lineage>
</organism>
<dbReference type="InterPro" id="IPR019489">
    <property type="entry name" value="Clp_ATPase_C"/>
</dbReference>
<name>A0A7G5CBJ7_WOLPI</name>
<dbReference type="Pfam" id="PF10431">
    <property type="entry name" value="ClpB_D2-small"/>
    <property type="match status" value="1"/>
</dbReference>
<evidence type="ECO:0000256" key="1">
    <source>
        <dbReference type="ARBA" id="ARBA00022741"/>
    </source>
</evidence>
<sequence length="62" mass="7381">MKSYLVQMGYSKEMGARPIERLIEKEMKSYLAEEILNRKLIKGKKLRIYMNKVENKIAFDIV</sequence>
<evidence type="ECO:0000259" key="3">
    <source>
        <dbReference type="Pfam" id="PF10431"/>
    </source>
</evidence>
<evidence type="ECO:0000313" key="5">
    <source>
        <dbReference type="Proteomes" id="UP000515596"/>
    </source>
</evidence>
<dbReference type="Gene3D" id="1.10.8.60">
    <property type="match status" value="1"/>
</dbReference>
<gene>
    <name evidence="4" type="ORF">HC356_00035</name>
</gene>
<evidence type="ECO:0000313" key="4">
    <source>
        <dbReference type="EMBL" id="QMV46581.1"/>
    </source>
</evidence>
<protein>
    <recommendedName>
        <fullName evidence="3">Clp ATPase C-terminal domain-containing protein</fullName>
    </recommendedName>
</protein>